<dbReference type="Pfam" id="PF00176">
    <property type="entry name" value="SNF2-rel_dom"/>
    <property type="match status" value="1"/>
</dbReference>
<evidence type="ECO:0000256" key="6">
    <source>
        <dbReference type="ARBA" id="ARBA00022741"/>
    </source>
</evidence>
<dbReference type="Gene3D" id="3.40.50.10810">
    <property type="entry name" value="Tandem AAA-ATPase domain"/>
    <property type="match status" value="1"/>
</dbReference>
<feature type="domain" description="RNase H type-1" evidence="18">
    <location>
        <begin position="162"/>
        <end position="292"/>
    </location>
</feature>
<dbReference type="InterPro" id="IPR027417">
    <property type="entry name" value="P-loop_NTPase"/>
</dbReference>
<dbReference type="InterPro" id="IPR001650">
    <property type="entry name" value="Helicase_C-like"/>
</dbReference>
<feature type="compositionally biased region" description="Low complexity" evidence="17">
    <location>
        <begin position="920"/>
        <end position="932"/>
    </location>
</feature>
<gene>
    <name evidence="22" type="ORF">G2W53_023259</name>
</gene>
<dbReference type="InterPro" id="IPR044574">
    <property type="entry name" value="ARIP4-like"/>
</dbReference>
<comment type="similarity">
    <text evidence="3">Belongs to the SNF2/RAD54 helicase family.</text>
</comment>
<feature type="region of interest" description="Disordered" evidence="17">
    <location>
        <begin position="918"/>
        <end position="946"/>
    </location>
</feature>
<dbReference type="EMBL" id="JAAIUW010000008">
    <property type="protein sequence ID" value="KAF7817804.1"/>
    <property type="molecule type" value="Genomic_DNA"/>
</dbReference>
<keyword evidence="12" id="KW-0779">Telomere</keyword>
<evidence type="ECO:0000256" key="16">
    <source>
        <dbReference type="SAM" id="Coils"/>
    </source>
</evidence>
<dbReference type="OrthoDB" id="2020972at2759"/>
<feature type="region of interest" description="Disordered" evidence="17">
    <location>
        <begin position="1632"/>
        <end position="1662"/>
    </location>
</feature>
<dbReference type="SMART" id="SM00487">
    <property type="entry name" value="DEXDc"/>
    <property type="match status" value="1"/>
</dbReference>
<dbReference type="InterPro" id="IPR036397">
    <property type="entry name" value="RNaseH_sf"/>
</dbReference>
<evidence type="ECO:0000259" key="21">
    <source>
        <dbReference type="PROSITE" id="PS51533"/>
    </source>
</evidence>
<evidence type="ECO:0000256" key="11">
    <source>
        <dbReference type="ARBA" id="ARBA00022840"/>
    </source>
</evidence>
<keyword evidence="16" id="KW-0175">Coiled coil</keyword>
<dbReference type="SUPFAM" id="SSF52540">
    <property type="entry name" value="P-loop containing nucleoside triphosphate hydrolases"/>
    <property type="match status" value="2"/>
</dbReference>
<evidence type="ECO:0000256" key="13">
    <source>
        <dbReference type="ARBA" id="ARBA00023125"/>
    </source>
</evidence>
<keyword evidence="6" id="KW-0547">Nucleotide-binding</keyword>
<dbReference type="InterPro" id="IPR044730">
    <property type="entry name" value="RNase_H-like_dom_plant"/>
</dbReference>
<keyword evidence="11" id="KW-0067">ATP-binding</keyword>
<evidence type="ECO:0000256" key="3">
    <source>
        <dbReference type="ARBA" id="ARBA00007025"/>
    </source>
</evidence>
<protein>
    <recommendedName>
        <fullName evidence="15">ATP-dependent helicase ATRX</fullName>
    </recommendedName>
</protein>
<keyword evidence="9" id="KW-0347">Helicase</keyword>
<dbReference type="InterPro" id="IPR038718">
    <property type="entry name" value="SNF2-like_sf"/>
</dbReference>
<evidence type="ECO:0000256" key="17">
    <source>
        <dbReference type="SAM" id="MobiDB-lite"/>
    </source>
</evidence>
<dbReference type="PROSITE" id="PS51192">
    <property type="entry name" value="HELICASE_ATP_BIND_1"/>
    <property type="match status" value="1"/>
</dbReference>
<evidence type="ECO:0000259" key="19">
    <source>
        <dbReference type="PROSITE" id="PS51192"/>
    </source>
</evidence>
<dbReference type="GO" id="GO:0000781">
    <property type="term" value="C:chromosome, telomeric region"/>
    <property type="evidence" value="ECO:0007669"/>
    <property type="project" value="UniProtKB-SubCell"/>
</dbReference>
<evidence type="ECO:0000256" key="8">
    <source>
        <dbReference type="ARBA" id="ARBA00022801"/>
    </source>
</evidence>
<proteinExistence type="inferred from homology"/>
<feature type="domain" description="Helicase C-terminal" evidence="20">
    <location>
        <begin position="1448"/>
        <end position="1619"/>
    </location>
</feature>
<feature type="domain" description="PHD-type" evidence="21">
    <location>
        <begin position="798"/>
        <end position="930"/>
    </location>
</feature>
<keyword evidence="4" id="KW-0158">Chromosome</keyword>
<organism evidence="22 23">
    <name type="scientific">Senna tora</name>
    <dbReference type="NCBI Taxonomy" id="362788"/>
    <lineage>
        <taxon>Eukaryota</taxon>
        <taxon>Viridiplantae</taxon>
        <taxon>Streptophyta</taxon>
        <taxon>Embryophyta</taxon>
        <taxon>Tracheophyta</taxon>
        <taxon>Spermatophyta</taxon>
        <taxon>Magnoliopsida</taxon>
        <taxon>eudicotyledons</taxon>
        <taxon>Gunneridae</taxon>
        <taxon>Pentapetalae</taxon>
        <taxon>rosids</taxon>
        <taxon>fabids</taxon>
        <taxon>Fabales</taxon>
        <taxon>Fabaceae</taxon>
        <taxon>Caesalpinioideae</taxon>
        <taxon>Cassia clade</taxon>
        <taxon>Senna</taxon>
    </lineage>
</organism>
<keyword evidence="14" id="KW-0539">Nucleus</keyword>
<feature type="region of interest" description="Disordered" evidence="17">
    <location>
        <begin position="740"/>
        <end position="781"/>
    </location>
</feature>
<reference evidence="22" key="1">
    <citation type="submission" date="2020-09" db="EMBL/GenBank/DDBJ databases">
        <title>Genome-Enabled Discovery of Anthraquinone Biosynthesis in Senna tora.</title>
        <authorList>
            <person name="Kang S.-H."/>
            <person name="Pandey R.P."/>
            <person name="Lee C.-M."/>
            <person name="Sim J.-S."/>
            <person name="Jeong J.-T."/>
            <person name="Choi B.-S."/>
            <person name="Jung M."/>
            <person name="Ginzburg D."/>
            <person name="Zhao K."/>
            <person name="Won S.Y."/>
            <person name="Oh T.-J."/>
            <person name="Yu Y."/>
            <person name="Kim N.-H."/>
            <person name="Lee O.R."/>
            <person name="Lee T.-H."/>
            <person name="Bashyal P."/>
            <person name="Kim T.-S."/>
            <person name="Lee W.-H."/>
            <person name="Kawkins C."/>
            <person name="Kim C.-K."/>
            <person name="Kim J.S."/>
            <person name="Ahn B.O."/>
            <person name="Rhee S.Y."/>
            <person name="Sohng J.K."/>
        </authorList>
    </citation>
    <scope>NUCLEOTIDE SEQUENCE</scope>
    <source>
        <tissue evidence="22">Leaf</tissue>
    </source>
</reference>
<evidence type="ECO:0000256" key="5">
    <source>
        <dbReference type="ARBA" id="ARBA00022723"/>
    </source>
</evidence>
<dbReference type="CDD" id="cd18793">
    <property type="entry name" value="SF2_C_SNF"/>
    <property type="match status" value="1"/>
</dbReference>
<dbReference type="InterPro" id="IPR026960">
    <property type="entry name" value="RVT-Znf"/>
</dbReference>
<dbReference type="SUPFAM" id="SSF53098">
    <property type="entry name" value="Ribonuclease H-like"/>
    <property type="match status" value="1"/>
</dbReference>
<evidence type="ECO:0000256" key="15">
    <source>
        <dbReference type="ARBA" id="ARBA00031106"/>
    </source>
</evidence>
<feature type="region of interest" description="Disordered" evidence="17">
    <location>
        <begin position="362"/>
        <end position="382"/>
    </location>
</feature>
<evidence type="ECO:0000313" key="23">
    <source>
        <dbReference type="Proteomes" id="UP000634136"/>
    </source>
</evidence>
<keyword evidence="10" id="KW-0862">Zinc</keyword>
<dbReference type="PANTHER" id="PTHR45797:SF1">
    <property type="entry name" value="HELICASE ARIP4"/>
    <property type="match status" value="1"/>
</dbReference>
<dbReference type="PANTHER" id="PTHR45797">
    <property type="entry name" value="RAD54-LIKE"/>
    <property type="match status" value="1"/>
</dbReference>
<dbReference type="GO" id="GO:0003677">
    <property type="term" value="F:DNA binding"/>
    <property type="evidence" value="ECO:0007669"/>
    <property type="project" value="UniProtKB-KW"/>
</dbReference>
<accession>A0A834WI22</accession>
<dbReference type="InterPro" id="IPR025766">
    <property type="entry name" value="ADD"/>
</dbReference>
<evidence type="ECO:0000259" key="18">
    <source>
        <dbReference type="PROSITE" id="PS50879"/>
    </source>
</evidence>
<evidence type="ECO:0000256" key="10">
    <source>
        <dbReference type="ARBA" id="ARBA00022833"/>
    </source>
</evidence>
<dbReference type="InterPro" id="IPR014001">
    <property type="entry name" value="Helicase_ATP-bd"/>
</dbReference>
<feature type="domain" description="Helicase ATP-binding" evidence="19">
    <location>
        <begin position="1064"/>
        <end position="1247"/>
    </location>
</feature>
<evidence type="ECO:0000256" key="2">
    <source>
        <dbReference type="ARBA" id="ARBA00004574"/>
    </source>
</evidence>
<dbReference type="PROSITE" id="PS51194">
    <property type="entry name" value="HELICASE_CTER"/>
    <property type="match status" value="1"/>
</dbReference>
<keyword evidence="7" id="KW-0863">Zinc-finger</keyword>
<dbReference type="InterPro" id="IPR049730">
    <property type="entry name" value="SNF2/RAD54-like_C"/>
</dbReference>
<comment type="subcellular location">
    <subcellularLocation>
        <location evidence="2">Chromosome</location>
        <location evidence="2">Telomere</location>
    </subcellularLocation>
    <subcellularLocation>
        <location evidence="1">Nucleus</location>
    </subcellularLocation>
</comment>
<feature type="compositionally biased region" description="Low complexity" evidence="17">
    <location>
        <begin position="367"/>
        <end position="376"/>
    </location>
</feature>
<evidence type="ECO:0000256" key="4">
    <source>
        <dbReference type="ARBA" id="ARBA00022454"/>
    </source>
</evidence>
<name>A0A834WI22_9FABA</name>
<dbReference type="Gene3D" id="3.40.50.300">
    <property type="entry name" value="P-loop containing nucleotide triphosphate hydrolases"/>
    <property type="match status" value="1"/>
</dbReference>
<evidence type="ECO:0000256" key="1">
    <source>
        <dbReference type="ARBA" id="ARBA00004123"/>
    </source>
</evidence>
<dbReference type="PROSITE" id="PS51533">
    <property type="entry name" value="ADD"/>
    <property type="match status" value="1"/>
</dbReference>
<dbReference type="CDD" id="cd11726">
    <property type="entry name" value="ADDz_ATRX"/>
    <property type="match status" value="1"/>
</dbReference>
<keyword evidence="23" id="KW-1185">Reference proteome</keyword>
<dbReference type="Gene3D" id="3.30.420.10">
    <property type="entry name" value="Ribonuclease H-like superfamily/Ribonuclease H"/>
    <property type="match status" value="1"/>
</dbReference>
<comment type="caution">
    <text evidence="22">The sequence shown here is derived from an EMBL/GenBank/DDBJ whole genome shotgun (WGS) entry which is preliminary data.</text>
</comment>
<evidence type="ECO:0000256" key="12">
    <source>
        <dbReference type="ARBA" id="ARBA00022895"/>
    </source>
</evidence>
<dbReference type="GO" id="GO:0016887">
    <property type="term" value="F:ATP hydrolysis activity"/>
    <property type="evidence" value="ECO:0007669"/>
    <property type="project" value="InterPro"/>
</dbReference>
<dbReference type="SMART" id="SM00490">
    <property type="entry name" value="HELICc"/>
    <property type="match status" value="1"/>
</dbReference>
<dbReference type="GO" id="GO:0005524">
    <property type="term" value="F:ATP binding"/>
    <property type="evidence" value="ECO:0007669"/>
    <property type="project" value="UniProtKB-KW"/>
</dbReference>
<dbReference type="PROSITE" id="PS50879">
    <property type="entry name" value="RNASE_H_1"/>
    <property type="match status" value="1"/>
</dbReference>
<feature type="coiled-coil region" evidence="16">
    <location>
        <begin position="403"/>
        <end position="430"/>
    </location>
</feature>
<dbReference type="Pfam" id="PF00271">
    <property type="entry name" value="Helicase_C"/>
    <property type="match status" value="1"/>
</dbReference>
<feature type="compositionally biased region" description="Basic and acidic residues" evidence="17">
    <location>
        <begin position="747"/>
        <end position="781"/>
    </location>
</feature>
<evidence type="ECO:0000259" key="20">
    <source>
        <dbReference type="PROSITE" id="PS51194"/>
    </source>
</evidence>
<dbReference type="Pfam" id="PF13966">
    <property type="entry name" value="zf-RVT"/>
    <property type="match status" value="1"/>
</dbReference>
<evidence type="ECO:0000256" key="7">
    <source>
        <dbReference type="ARBA" id="ARBA00022771"/>
    </source>
</evidence>
<dbReference type="Proteomes" id="UP000634136">
    <property type="component" value="Unassembled WGS sequence"/>
</dbReference>
<keyword evidence="13" id="KW-0238">DNA-binding</keyword>
<keyword evidence="8" id="KW-0378">Hydrolase</keyword>
<dbReference type="InterPro" id="IPR000330">
    <property type="entry name" value="SNF2_N"/>
</dbReference>
<evidence type="ECO:0000256" key="9">
    <source>
        <dbReference type="ARBA" id="ARBA00022806"/>
    </source>
</evidence>
<dbReference type="InterPro" id="IPR012337">
    <property type="entry name" value="RNaseH-like_sf"/>
</dbReference>
<dbReference type="GO" id="GO:0004523">
    <property type="term" value="F:RNA-DNA hybrid ribonuclease activity"/>
    <property type="evidence" value="ECO:0007669"/>
    <property type="project" value="InterPro"/>
</dbReference>
<evidence type="ECO:0000313" key="22">
    <source>
        <dbReference type="EMBL" id="KAF7817804.1"/>
    </source>
</evidence>
<dbReference type="GO" id="GO:0008270">
    <property type="term" value="F:zinc ion binding"/>
    <property type="evidence" value="ECO:0007669"/>
    <property type="project" value="UniProtKB-KW"/>
</dbReference>
<feature type="compositionally biased region" description="Basic residues" evidence="17">
    <location>
        <begin position="1645"/>
        <end position="1654"/>
    </location>
</feature>
<dbReference type="GO" id="GO:0005634">
    <property type="term" value="C:nucleus"/>
    <property type="evidence" value="ECO:0007669"/>
    <property type="project" value="UniProtKB-SubCell"/>
</dbReference>
<dbReference type="Pfam" id="PF13456">
    <property type="entry name" value="RVT_3"/>
    <property type="match status" value="1"/>
</dbReference>
<dbReference type="CDD" id="cd06222">
    <property type="entry name" value="RNase_H_like"/>
    <property type="match status" value="1"/>
</dbReference>
<feature type="coiled-coil region" evidence="16">
    <location>
        <begin position="454"/>
        <end position="481"/>
    </location>
</feature>
<dbReference type="GO" id="GO:0004386">
    <property type="term" value="F:helicase activity"/>
    <property type="evidence" value="ECO:0007669"/>
    <property type="project" value="UniProtKB-KW"/>
</dbReference>
<keyword evidence="5" id="KW-0479">Metal-binding</keyword>
<sequence length="1803" mass="204732">MDCLQSIDNISPPQTDAGNDFLAWKHTHDGVFTIKSAYTSICHNSQDNLCKIWKRLWKCECPEKVRYFLWKISHDCIMTEVQRKKRGISSFDVCKRCGLAAESTTHAVRDCVWVRGIWEKLVKRDKIYTEIHNYKEAARMDRRVNSLQNPSAGNPMAWQPPDKGWYKINCDGSYWCNSDDISCGGVIRNSHGDWITGFAKKLGKGTVFQAELWGALIGLQTAWDLHLPRVILETDSTLVYNFITKGCSDSSPVVNMAKSFKDLLAKDWMVRIKHVHRDSNHLADILATSAHFNSFGLVSFDRVPDVCKATFLDDQNRVLAIFRLDRLLLSNSLHKPKCPELTTSNPSVSDFASAIKMEGKTEEVEDIGSASSGSFIDDSDDGSLTSELDDKVHLEEPLTEEEIEDLIAELLEVESKAAEAQEALEDESLAKVEIEVRRELEQTLQGDDLETAVANEMTTLREEWEAVLDDLETESAYLLEQLDISGIELPSLFKWIEREAPNGCCTEAWKKRNLWVGSQATDELAESVANAEKYLQAHRPVRRRHGKLLEEGASGFLEKKLCNETSDPVKEKAEVDWELFNKMFHDGGDADASFGSKNWASVYLASTPQQAALMGLEFPGVNEVEEIDDVDGNSTDPFIAAAIAYEKELELSDEQKRKFKKVKEEDDAIVDQKFQIHLKRRRYRKNKKQREMCSANPVMESLKQKSSNFSMEGACDDGKIVSNEDMEVGDNMNTDNIEGLGSSYNLDNEKPMNVDPLSEHSKLSSPDGEHRGTKRLNDGEVDTDTKKCRTITIESDDEAEAVENIEGLCCTVCDKVALKVYCHPLLKVIICGDCNSLMEEKIRFKDLNPDCSECICAWCGGSSELVSCKSCKTLFCNNCIKKNLGAEFLSEVQATGWHCCCCRPNLLQELSSQLEKAMESSDTSDSSSGSDSDSSHSEINVTISSKRKRKKKIRRILDDAELGEETKKKIAIEKERQERLASLRVQFSALSNIKSSSGYNGNLSEGASIEVLGDALTGYVVNVVREKGEEAVRIPPSISAKLKVHQVAGIRFMWENIIQSIRKVKSGDKGLGCILAHTMGLGKTFQVIAFLYTAMRSIDLGLRTALIVTPVNVLHNWRQEFLKWRPTELKPLRVFMLEDVSRDRRAELLAKWRAKGGIFLIGYTAFRNLSFGKHVKDRHVAREICHALQDGPDILVCDEAHMIKNIKADITQALKQVKCHRRIALTGSPLQNNLMEYYCMVDFVREGFLGSSHEFRNRFQNPIENGQHTNSTLNDVKIMNQRSHILYEQLKGFVQRMDMNVVKKDLPPKTVFVITVKLSPLQRKLYKRFLDVHGFTNDRASNETMRKRSFFAGYQALAQIWNHPGILQLTKEDKDYERQEDAVENFLVDDSSSDENSDYNVVVGEKMRCANEFLQGKVGNGYFLKGWWNDLLHEKNYKELDYSGKMVLLLDILTSSSDVGDKVLVFSQSIPTLDLIELYLSRLSRRGKHGKFWKKGKDWYRLDGRTESSERQKLVERFNEPLNKRVKCTLISTRAGSLGINLHAANRVVIVDGSWNPTYDLQAIYRAWRYGQTKPVFAYRLLAHGTMEEKIYKRQVTKEGLAARVVDRQQVYRTMSKEEMLHLFEFGDEENPETLAELSQENGHTRGHSLKHTVPHSNGTSNSDKLMESLLSKHYPKWIANYHEHETLLQENEEEKLSKEEQDMAWEVYRKTLEWEEVHRVPLGESLPDQKPRVPNAAPPVSEAHSLSPTKLRNRFAIRKCTKLVHMLTLRSQGTKFGCSTVCGECAQEIRWEDLNRDGMVGQ</sequence>
<evidence type="ECO:0000256" key="14">
    <source>
        <dbReference type="ARBA" id="ARBA00023242"/>
    </source>
</evidence>
<dbReference type="InterPro" id="IPR002156">
    <property type="entry name" value="RNaseH_domain"/>
</dbReference>
<feature type="region of interest" description="Disordered" evidence="17">
    <location>
        <begin position="1726"/>
        <end position="1747"/>
    </location>
</feature>